<keyword evidence="2" id="KW-1185">Reference proteome</keyword>
<dbReference type="EMBL" id="CM042028">
    <property type="protein sequence ID" value="KAI3798910.1"/>
    <property type="molecule type" value="Genomic_DNA"/>
</dbReference>
<evidence type="ECO:0000313" key="1">
    <source>
        <dbReference type="EMBL" id="KAI3798910.1"/>
    </source>
</evidence>
<evidence type="ECO:0000313" key="2">
    <source>
        <dbReference type="Proteomes" id="UP001056120"/>
    </source>
</evidence>
<reference evidence="1 2" key="2">
    <citation type="journal article" date="2022" name="Mol. Ecol. Resour.">
        <title>The genomes of chicory, endive, great burdock and yacon provide insights into Asteraceae paleo-polyploidization history and plant inulin production.</title>
        <authorList>
            <person name="Fan W."/>
            <person name="Wang S."/>
            <person name="Wang H."/>
            <person name="Wang A."/>
            <person name="Jiang F."/>
            <person name="Liu H."/>
            <person name="Zhao H."/>
            <person name="Xu D."/>
            <person name="Zhang Y."/>
        </authorList>
    </citation>
    <scope>NUCLEOTIDE SEQUENCE [LARGE SCALE GENOMIC DNA]</scope>
    <source>
        <strain evidence="2">cv. Yunnan</strain>
        <tissue evidence="1">Leaves</tissue>
    </source>
</reference>
<organism evidence="1 2">
    <name type="scientific">Smallanthus sonchifolius</name>
    <dbReference type="NCBI Taxonomy" id="185202"/>
    <lineage>
        <taxon>Eukaryota</taxon>
        <taxon>Viridiplantae</taxon>
        <taxon>Streptophyta</taxon>
        <taxon>Embryophyta</taxon>
        <taxon>Tracheophyta</taxon>
        <taxon>Spermatophyta</taxon>
        <taxon>Magnoliopsida</taxon>
        <taxon>eudicotyledons</taxon>
        <taxon>Gunneridae</taxon>
        <taxon>Pentapetalae</taxon>
        <taxon>asterids</taxon>
        <taxon>campanulids</taxon>
        <taxon>Asterales</taxon>
        <taxon>Asteraceae</taxon>
        <taxon>Asteroideae</taxon>
        <taxon>Heliantheae alliance</taxon>
        <taxon>Millerieae</taxon>
        <taxon>Smallanthus</taxon>
    </lineage>
</organism>
<sequence length="130" mass="14936">MEVPTTSNHVIRYRLEVSSDSIRYNTNMWLFRNLGEGEWNQASCLHIAFPNCYLAYIRAATNKELVNRSPPGSSNKASGGSIYRLRSETKISLFKRRIPHRGPPDDKHSLSKEHEKSLCEGNEKEKDDKK</sequence>
<accession>A0ACB9HUJ4</accession>
<protein>
    <submittedName>
        <fullName evidence="1">Uncharacterized protein</fullName>
    </submittedName>
</protein>
<dbReference type="Proteomes" id="UP001056120">
    <property type="component" value="Linkage Group LG11"/>
</dbReference>
<comment type="caution">
    <text evidence="1">The sequence shown here is derived from an EMBL/GenBank/DDBJ whole genome shotgun (WGS) entry which is preliminary data.</text>
</comment>
<reference evidence="2" key="1">
    <citation type="journal article" date="2022" name="Mol. Ecol. Resour.">
        <title>The genomes of chicory, endive, great burdock and yacon provide insights into Asteraceae palaeo-polyploidization history and plant inulin production.</title>
        <authorList>
            <person name="Fan W."/>
            <person name="Wang S."/>
            <person name="Wang H."/>
            <person name="Wang A."/>
            <person name="Jiang F."/>
            <person name="Liu H."/>
            <person name="Zhao H."/>
            <person name="Xu D."/>
            <person name="Zhang Y."/>
        </authorList>
    </citation>
    <scope>NUCLEOTIDE SEQUENCE [LARGE SCALE GENOMIC DNA]</scope>
    <source>
        <strain evidence="2">cv. Yunnan</strain>
    </source>
</reference>
<gene>
    <name evidence="1" type="ORF">L1987_34194</name>
</gene>
<proteinExistence type="predicted"/>
<name>A0ACB9HUJ4_9ASTR</name>